<keyword evidence="8" id="KW-1185">Reference proteome</keyword>
<sequence length="567" mass="57800">MVRVLAPTLAGYRSGWLRRDVVAGATVWAVLVPESLAYATIAGVPPVVGLYAAAPALVLYTLVGSSRQLVVGPMAATAALSAGVIADLGPGLDPTAATTGLAITVGLVALVAGAFRLGFLASFISEPVLKGFIVGLALTIAIGQLPKLLGIEKGEGDFFAQLAHLLTHLDETNLLALVVGVGALAVVLGLRRRLPVVPGSLVAVALAIAAVWLFGLDTRGVDVVGAIPSGLPPLGLPDIPWSGYLDLAGGAVGVALVGFVEGLGAAKTYAERQGQTVDADRELLGLGTANLGAGLAAGMVVNGSLSKTAVNGGAGARSQVSGLTAAVLTVLTLLFLTGLFTALPEPALAAIVIAAVIELIDIGALAGLYRMWTRRLGAIYGPAARADFVAAVAAVLGVLIFDTLPGLVIGVALSLVLLLYRSSRPNIALLGRVPGDHDLWLDRDRHPDLDVPDDIVVARVEGGLFFADADHVRDQLLALTRPDEQGRRPRGIVLDARTVPFVDVTAARMLAALDQTLRGAGSALALARDIGQVRDVLQISGGSVLPVHSSLDDAVAALRAGPPAADS</sequence>
<feature type="transmembrane region" description="Helical" evidence="5">
    <location>
        <begin position="127"/>
        <end position="145"/>
    </location>
</feature>
<dbReference type="InterPro" id="IPR001902">
    <property type="entry name" value="SLC26A/SulP_fam"/>
</dbReference>
<dbReference type="InterPro" id="IPR036513">
    <property type="entry name" value="STAS_dom_sf"/>
</dbReference>
<evidence type="ECO:0000313" key="7">
    <source>
        <dbReference type="EMBL" id="MEJ2865391.1"/>
    </source>
</evidence>
<feature type="transmembrane region" description="Helical" evidence="5">
    <location>
        <begin position="197"/>
        <end position="215"/>
    </location>
</feature>
<feature type="transmembrane region" description="Helical" evidence="5">
    <location>
        <begin position="95"/>
        <end position="115"/>
    </location>
</feature>
<dbReference type="EMBL" id="JBBEGM010000017">
    <property type="protein sequence ID" value="MEJ2865391.1"/>
    <property type="molecule type" value="Genomic_DNA"/>
</dbReference>
<proteinExistence type="predicted"/>
<dbReference type="RefSeq" id="WP_337706762.1">
    <property type="nucleotide sequence ID" value="NZ_JBBEGM010000017.1"/>
</dbReference>
<feature type="transmembrane region" description="Helical" evidence="5">
    <location>
        <begin position="172"/>
        <end position="190"/>
    </location>
</feature>
<evidence type="ECO:0000313" key="8">
    <source>
        <dbReference type="Proteomes" id="UP001369736"/>
    </source>
</evidence>
<keyword evidence="2 5" id="KW-0812">Transmembrane</keyword>
<keyword evidence="3 5" id="KW-1133">Transmembrane helix</keyword>
<evidence type="ECO:0000256" key="5">
    <source>
        <dbReference type="SAM" id="Phobius"/>
    </source>
</evidence>
<dbReference type="PROSITE" id="PS01130">
    <property type="entry name" value="SLC26A"/>
    <property type="match status" value="1"/>
</dbReference>
<evidence type="ECO:0000259" key="6">
    <source>
        <dbReference type="PROSITE" id="PS50801"/>
    </source>
</evidence>
<comment type="subcellular location">
    <subcellularLocation>
        <location evidence="1">Membrane</location>
        <topology evidence="1">Multi-pass membrane protein</topology>
    </subcellularLocation>
</comment>
<evidence type="ECO:0000256" key="1">
    <source>
        <dbReference type="ARBA" id="ARBA00004141"/>
    </source>
</evidence>
<feature type="transmembrane region" description="Helical" evidence="5">
    <location>
        <begin position="347"/>
        <end position="369"/>
    </location>
</feature>
<evidence type="ECO:0000256" key="3">
    <source>
        <dbReference type="ARBA" id="ARBA00022989"/>
    </source>
</evidence>
<dbReference type="InterPro" id="IPR011547">
    <property type="entry name" value="SLC26A/SulP_dom"/>
</dbReference>
<dbReference type="Pfam" id="PF00916">
    <property type="entry name" value="Sulfate_transp"/>
    <property type="match status" value="1"/>
</dbReference>
<feature type="transmembrane region" description="Helical" evidence="5">
    <location>
        <begin position="241"/>
        <end position="263"/>
    </location>
</feature>
<feature type="domain" description="STAS" evidence="6">
    <location>
        <begin position="445"/>
        <end position="558"/>
    </location>
</feature>
<dbReference type="InterPro" id="IPR018045">
    <property type="entry name" value="S04_transporter_CS"/>
</dbReference>
<gene>
    <name evidence="7" type="ORF">WCD58_29830</name>
</gene>
<dbReference type="InterPro" id="IPR002645">
    <property type="entry name" value="STAS_dom"/>
</dbReference>
<protein>
    <submittedName>
        <fullName evidence="7">SulP family inorganic anion transporter</fullName>
    </submittedName>
</protein>
<evidence type="ECO:0000256" key="2">
    <source>
        <dbReference type="ARBA" id="ARBA00022692"/>
    </source>
</evidence>
<dbReference type="CDD" id="cd07042">
    <property type="entry name" value="STAS_SulP_like_sulfate_transporter"/>
    <property type="match status" value="1"/>
</dbReference>
<feature type="transmembrane region" description="Helical" evidence="5">
    <location>
        <begin position="389"/>
        <end position="420"/>
    </location>
</feature>
<feature type="transmembrane region" description="Helical" evidence="5">
    <location>
        <begin position="47"/>
        <end position="63"/>
    </location>
</feature>
<feature type="transmembrane region" description="Helical" evidence="5">
    <location>
        <begin position="21"/>
        <end position="41"/>
    </location>
</feature>
<keyword evidence="4 5" id="KW-0472">Membrane</keyword>
<dbReference type="Pfam" id="PF01740">
    <property type="entry name" value="STAS"/>
    <property type="match status" value="1"/>
</dbReference>
<comment type="caution">
    <text evidence="7">The sequence shown here is derived from an EMBL/GenBank/DDBJ whole genome shotgun (WGS) entry which is preliminary data.</text>
</comment>
<reference evidence="7 8" key="1">
    <citation type="submission" date="2024-03" db="EMBL/GenBank/DDBJ databases">
        <title>Actinomycetospora sp. OC33-EN07, a novel actinomycete isolated from wild orchid (Aerides multiflora).</title>
        <authorList>
            <person name="Suriyachadkun C."/>
        </authorList>
    </citation>
    <scope>NUCLEOTIDE SEQUENCE [LARGE SCALE GENOMIC DNA]</scope>
    <source>
        <strain evidence="7 8">OC33-EN07</strain>
    </source>
</reference>
<evidence type="ECO:0000256" key="4">
    <source>
        <dbReference type="ARBA" id="ARBA00023136"/>
    </source>
</evidence>
<feature type="transmembrane region" description="Helical" evidence="5">
    <location>
        <begin position="70"/>
        <end position="89"/>
    </location>
</feature>
<feature type="transmembrane region" description="Helical" evidence="5">
    <location>
        <begin position="321"/>
        <end position="340"/>
    </location>
</feature>
<accession>A0ABU8MDZ3</accession>
<name>A0ABU8MDZ3_9PSEU</name>
<organism evidence="7 8">
    <name type="scientific">Actinomycetospora flava</name>
    <dbReference type="NCBI Taxonomy" id="3129232"/>
    <lineage>
        <taxon>Bacteria</taxon>
        <taxon>Bacillati</taxon>
        <taxon>Actinomycetota</taxon>
        <taxon>Actinomycetes</taxon>
        <taxon>Pseudonocardiales</taxon>
        <taxon>Pseudonocardiaceae</taxon>
        <taxon>Actinomycetospora</taxon>
    </lineage>
</organism>
<dbReference type="Proteomes" id="UP001369736">
    <property type="component" value="Unassembled WGS sequence"/>
</dbReference>
<dbReference type="Gene3D" id="3.30.750.24">
    <property type="entry name" value="STAS domain"/>
    <property type="match status" value="1"/>
</dbReference>
<dbReference type="PANTHER" id="PTHR11814">
    <property type="entry name" value="SULFATE TRANSPORTER"/>
    <property type="match status" value="1"/>
</dbReference>
<dbReference type="PROSITE" id="PS50801">
    <property type="entry name" value="STAS"/>
    <property type="match status" value="1"/>
</dbReference>
<dbReference type="SUPFAM" id="SSF52091">
    <property type="entry name" value="SpoIIaa-like"/>
    <property type="match status" value="1"/>
</dbReference>